<protein>
    <submittedName>
        <fullName evidence="2">Uncharacterized protein</fullName>
    </submittedName>
</protein>
<feature type="region of interest" description="Disordered" evidence="1">
    <location>
        <begin position="42"/>
        <end position="110"/>
    </location>
</feature>
<evidence type="ECO:0000256" key="1">
    <source>
        <dbReference type="SAM" id="MobiDB-lite"/>
    </source>
</evidence>
<accession>A0ABU7CSP6</accession>
<reference evidence="2 3" key="1">
    <citation type="submission" date="2021-06" db="EMBL/GenBank/DDBJ databases">
        <authorList>
            <person name="Palmer J.M."/>
        </authorList>
    </citation>
    <scope>NUCLEOTIDE SEQUENCE [LARGE SCALE GENOMIC DNA]</scope>
    <source>
        <strain evidence="2 3">CL_MEX2019</strain>
        <tissue evidence="2">Muscle</tissue>
    </source>
</reference>
<dbReference type="EMBL" id="JAHUTJ010001841">
    <property type="protein sequence ID" value="MED6264899.1"/>
    <property type="molecule type" value="Genomic_DNA"/>
</dbReference>
<gene>
    <name evidence="2" type="ORF">CHARACLAT_019917</name>
</gene>
<organism evidence="2 3">
    <name type="scientific">Characodon lateralis</name>
    <dbReference type="NCBI Taxonomy" id="208331"/>
    <lineage>
        <taxon>Eukaryota</taxon>
        <taxon>Metazoa</taxon>
        <taxon>Chordata</taxon>
        <taxon>Craniata</taxon>
        <taxon>Vertebrata</taxon>
        <taxon>Euteleostomi</taxon>
        <taxon>Actinopterygii</taxon>
        <taxon>Neopterygii</taxon>
        <taxon>Teleostei</taxon>
        <taxon>Neoteleostei</taxon>
        <taxon>Acanthomorphata</taxon>
        <taxon>Ovalentaria</taxon>
        <taxon>Atherinomorphae</taxon>
        <taxon>Cyprinodontiformes</taxon>
        <taxon>Goodeidae</taxon>
        <taxon>Characodon</taxon>
    </lineage>
</organism>
<proteinExistence type="predicted"/>
<evidence type="ECO:0000313" key="3">
    <source>
        <dbReference type="Proteomes" id="UP001352852"/>
    </source>
</evidence>
<sequence length="110" mass="11783">MQKDRTFTYTQTSCCCKKLAAAGQQTSGCVLPHFLACGRGRDSAPAHQQPCGEEPVPPWADTKYPPQHGSATRNVVERYPDTNTKGLAVGPTAQIPRVPMTAGQPQTSEA</sequence>
<name>A0ABU7CSP6_9TELE</name>
<keyword evidence="3" id="KW-1185">Reference proteome</keyword>
<comment type="caution">
    <text evidence="2">The sequence shown here is derived from an EMBL/GenBank/DDBJ whole genome shotgun (WGS) entry which is preliminary data.</text>
</comment>
<dbReference type="Proteomes" id="UP001352852">
    <property type="component" value="Unassembled WGS sequence"/>
</dbReference>
<evidence type="ECO:0000313" key="2">
    <source>
        <dbReference type="EMBL" id="MED6264899.1"/>
    </source>
</evidence>